<feature type="region of interest" description="Disordered" evidence="4">
    <location>
        <begin position="734"/>
        <end position="777"/>
    </location>
</feature>
<feature type="compositionally biased region" description="Polar residues" evidence="4">
    <location>
        <begin position="49"/>
        <end position="62"/>
    </location>
</feature>
<feature type="region of interest" description="Disordered" evidence="4">
    <location>
        <begin position="1"/>
        <end position="181"/>
    </location>
</feature>
<dbReference type="EMBL" id="FJOG01000117">
    <property type="protein sequence ID" value="CZR70264.1"/>
    <property type="molecule type" value="Genomic_DNA"/>
</dbReference>
<feature type="region of interest" description="Disordered" evidence="4">
    <location>
        <begin position="809"/>
        <end position="848"/>
    </location>
</feature>
<name>A0A1L7XZ18_9HELO</name>
<sequence length="1439" mass="159241">MADQASRLAANIEEAQDFTPSDSLGSGADSEMDPTSRTEPFDEARAPQSGANPFQAGDSSGTKDLAGEKSQDRQPISGAVAAGGVAGEPVSRGPSEEKEALNATKSTGGNRGDDAILATAATTSEGLKREANLNSIFSSEANDDGGTSAPTTSNPIGSPSEPGPSGNVPENNYSSHKIDSGGDIDEEVAVSERDQKLLEAAKSGSATDIRNWLEKGADVLARNQEGETVLYIVLGREDLEDNDVQIDLFLEIYKKKGLSINVEDGEGRTLLYAAVNRANAFGPATLVSKILDVPGVDLGVKQKTGKTALYQACYFGNLEVVKLILEAKGGVAHLETTNDQGWTPFQVACSEGEKDVVELLLPSDPLSSSYRAAISTKDLVGRTPLHVASLGGKDAAVKAAGKRSAVIKRLLSTQRSLINETDWSSQTALHLAAKAGSTVAVEALLTPYDGIEKQIDLNVVDRDGRTPLHLAASEGHADVVTKLLSIPSTSINQLDSKSQTALHLAAKVGALDVVEKLLKEHKENAERIDLNVVDRDGRTALHLAVQRLAEQDLALDLEIVRELVGAKAKIDVADFEGRTALQLVGRSEKDTCQKAIRIISGASKEPGKRKELFLGVIANEERETARARLLKNLEREGFTSWEKHHIEKETELIGMMIPSQKTTQAAILKKSQEVHEKLKGSLPKDSDMKNSSALQLAAYFGYAHLVYVLLVYSSSSWRQFKEDCNSALEIARKASDGVSDKARDTTSGNYMRSPSRDPQPESEKTDETQERSRRKRDYEHVKDLFHRSERGDRVDFLRRTRSVLDVVYPESKSTPQGSKALAKGTGAGKENKKIEDKKQPEVDSEEEPNCGAVKIMAAARKEYGEANRSTKAKAETLYTEENLQFRWIHLSGNDFRWMMDLTKRVIREGKKTTARAEFRQLAGFLRQSVHERPGLKPCMLPSCIKDHMTRTPKPAPASQTSRTPQDWSKLALYVGRISKSGFHRLICAKMPYVTFAYHPTTDTDTEPEPELPKQTQDDKVWNIPHESRTLDEFYYHSVNDIETRNKDQVVTRYIDTSNMSTPEIPTGNIAILRVDHIWIWVIDQMLEGIYSHLKEAKGKEKGQPPPTSVDDMSKLVTTFCIEQIDIDRIGEMELSARQIFANTISKKAVEDFNLFGKFRTKIGTKVERLRVPEKKLSKKTDADQRKEQIQDYEAIREATDLLHEVKDIRDELNILNYLLTQQQTVWEKLLDLSVNEYGGITWNDLSRKETKRWKGPGLALKDIIEMDKVAQSIQDSVNSVLALEQNEANLSEAETSRELSRQTKIQGDTLMVFTIITIVFVQSRHEEGTKVLMTRIVTVSGVIALPVIDYANKKWLLRGIKHLCGQDQHEKKEDKPTPTSTNSTDCQSGRGRFWRSLSPASSCCFGDEEKGQPHEGRFSIQQAAGELREKGRPGWVAYR</sequence>
<feature type="compositionally biased region" description="Basic and acidic residues" evidence="4">
    <location>
        <begin position="754"/>
        <end position="777"/>
    </location>
</feature>
<protein>
    <submittedName>
        <fullName evidence="5">Uncharacterized protein</fullName>
    </submittedName>
</protein>
<dbReference type="Proteomes" id="UP000184330">
    <property type="component" value="Unassembled WGS sequence"/>
</dbReference>
<dbReference type="Gene3D" id="1.25.40.20">
    <property type="entry name" value="Ankyrin repeat-containing domain"/>
    <property type="match status" value="2"/>
</dbReference>
<dbReference type="OrthoDB" id="3561223at2759"/>
<evidence type="ECO:0000313" key="6">
    <source>
        <dbReference type="Proteomes" id="UP000184330"/>
    </source>
</evidence>
<evidence type="ECO:0000256" key="4">
    <source>
        <dbReference type="SAM" id="MobiDB-lite"/>
    </source>
</evidence>
<organism evidence="5 6">
    <name type="scientific">Phialocephala subalpina</name>
    <dbReference type="NCBI Taxonomy" id="576137"/>
    <lineage>
        <taxon>Eukaryota</taxon>
        <taxon>Fungi</taxon>
        <taxon>Dikarya</taxon>
        <taxon>Ascomycota</taxon>
        <taxon>Pezizomycotina</taxon>
        <taxon>Leotiomycetes</taxon>
        <taxon>Helotiales</taxon>
        <taxon>Mollisiaceae</taxon>
        <taxon>Phialocephala</taxon>
        <taxon>Phialocephala fortinii species complex</taxon>
    </lineage>
</organism>
<dbReference type="PANTHER" id="PTHR24198:SF165">
    <property type="entry name" value="ANKYRIN REPEAT-CONTAINING PROTEIN-RELATED"/>
    <property type="match status" value="1"/>
</dbReference>
<evidence type="ECO:0000256" key="2">
    <source>
        <dbReference type="ARBA" id="ARBA00023043"/>
    </source>
</evidence>
<proteinExistence type="predicted"/>
<dbReference type="PROSITE" id="PS50088">
    <property type="entry name" value="ANK_REPEAT"/>
    <property type="match status" value="4"/>
</dbReference>
<feature type="compositionally biased region" description="Basic and acidic residues" evidence="4">
    <location>
        <begin position="829"/>
        <end position="841"/>
    </location>
</feature>
<evidence type="ECO:0000256" key="1">
    <source>
        <dbReference type="ARBA" id="ARBA00022737"/>
    </source>
</evidence>
<gene>
    <name evidence="5" type="ORF">PAC_20165</name>
</gene>
<accession>A0A1L7XZ18</accession>
<dbReference type="SMART" id="SM00248">
    <property type="entry name" value="ANK"/>
    <property type="match status" value="9"/>
</dbReference>
<feature type="repeat" description="ANK" evidence="3">
    <location>
        <begin position="463"/>
        <end position="496"/>
    </location>
</feature>
<reference evidence="5 6" key="1">
    <citation type="submission" date="2016-03" db="EMBL/GenBank/DDBJ databases">
        <authorList>
            <person name="Ploux O."/>
        </authorList>
    </citation>
    <scope>NUCLEOTIDE SEQUENCE [LARGE SCALE GENOMIC DNA]</scope>
    <source>
        <strain evidence="5 6">UAMH 11012</strain>
    </source>
</reference>
<feature type="compositionally biased region" description="Basic and acidic residues" evidence="4">
    <location>
        <begin position="734"/>
        <end position="744"/>
    </location>
</feature>
<keyword evidence="2 3" id="KW-0040">ANK repeat</keyword>
<dbReference type="PANTHER" id="PTHR24198">
    <property type="entry name" value="ANKYRIN REPEAT AND PROTEIN KINASE DOMAIN-CONTAINING PROTEIN"/>
    <property type="match status" value="1"/>
</dbReference>
<keyword evidence="6" id="KW-1185">Reference proteome</keyword>
<dbReference type="SUPFAM" id="SSF48403">
    <property type="entry name" value="Ankyrin repeat"/>
    <property type="match status" value="1"/>
</dbReference>
<dbReference type="Pfam" id="PF12796">
    <property type="entry name" value="Ank_2"/>
    <property type="match status" value="2"/>
</dbReference>
<keyword evidence="1" id="KW-0677">Repeat</keyword>
<feature type="compositionally biased region" description="Basic and acidic residues" evidence="4">
    <location>
        <begin position="34"/>
        <end position="45"/>
    </location>
</feature>
<feature type="region of interest" description="Disordered" evidence="4">
    <location>
        <begin position="1368"/>
        <end position="1388"/>
    </location>
</feature>
<feature type="repeat" description="ANK" evidence="3">
    <location>
        <begin position="536"/>
        <end position="575"/>
    </location>
</feature>
<evidence type="ECO:0000313" key="5">
    <source>
        <dbReference type="EMBL" id="CZR70264.1"/>
    </source>
</evidence>
<dbReference type="InterPro" id="IPR036770">
    <property type="entry name" value="Ankyrin_rpt-contain_sf"/>
</dbReference>
<evidence type="ECO:0000256" key="3">
    <source>
        <dbReference type="PROSITE-ProRule" id="PRU00023"/>
    </source>
</evidence>
<feature type="repeat" description="ANK" evidence="3">
    <location>
        <begin position="497"/>
        <end position="519"/>
    </location>
</feature>
<dbReference type="InterPro" id="IPR002110">
    <property type="entry name" value="Ankyrin_rpt"/>
</dbReference>
<feature type="compositionally biased region" description="Low complexity" evidence="4">
    <location>
        <begin position="157"/>
        <end position="166"/>
    </location>
</feature>
<feature type="repeat" description="ANK" evidence="3">
    <location>
        <begin position="304"/>
        <end position="336"/>
    </location>
</feature>
<dbReference type="PROSITE" id="PS50297">
    <property type="entry name" value="ANK_REP_REGION"/>
    <property type="match status" value="3"/>
</dbReference>
<dbReference type="STRING" id="576137.A0A1L7XZ18"/>
<dbReference type="Pfam" id="PF00023">
    <property type="entry name" value="Ank"/>
    <property type="match status" value="2"/>
</dbReference>
<feature type="compositionally biased region" description="Polar residues" evidence="4">
    <location>
        <begin position="1377"/>
        <end position="1387"/>
    </location>
</feature>